<dbReference type="EMBL" id="JAAZNL010000002">
    <property type="protein sequence ID" value="NMB69611.1"/>
    <property type="molecule type" value="Genomic_DNA"/>
</dbReference>
<protein>
    <submittedName>
        <fullName evidence="2">Uncharacterized protein</fullName>
    </submittedName>
</protein>
<gene>
    <name evidence="2" type="ORF">GYA27_00185</name>
</gene>
<dbReference type="AlphaFoldDB" id="A0A7X9DJG9"/>
<evidence type="ECO:0000313" key="2">
    <source>
        <dbReference type="EMBL" id="NMB69611.1"/>
    </source>
</evidence>
<proteinExistence type="predicted"/>
<keyword evidence="1" id="KW-0472">Membrane</keyword>
<keyword evidence="1" id="KW-0812">Transmembrane</keyword>
<evidence type="ECO:0000256" key="1">
    <source>
        <dbReference type="SAM" id="Phobius"/>
    </source>
</evidence>
<sequence>MSLTKTSKDVKKGGMIFLILAFLYYLFLLVIIPNSRNILRKMIPEKNPPNPIYGQLEPLKFTQKAITNQGPRYVLDTKNGRLPDNIPTKMVVYKLKKPQFSYLAGTEAEKNAAILGYSQTDLSSDLRGDDLTWKSLLSGGTLHVKKSTGQITAETAFHLRPDEYKAGNIDANKAKSYSKLLLTKLGRDDDTYNDKNGGTQTVTLGKIMGNSIMNTLLYSETQFARVDFYRQINKYPVYGSDPKKGLIQIYLRNPTLGNSPYNYPKLDINLHTIEDLTKEKNPDVTKIATYPIIYPDEAWAEIKKQNGVIVDVSPKDGNTLASYEPTKVETILIKEIYLAYYEPEEYVPYLQPIYVFKGIYNTKGTPGGEVMLYFPAITKEFVKAPTK</sequence>
<accession>A0A7X9DJG9</accession>
<name>A0A7X9DJG9_UNCKA</name>
<evidence type="ECO:0000313" key="3">
    <source>
        <dbReference type="Proteomes" id="UP000526033"/>
    </source>
</evidence>
<reference evidence="2 3" key="1">
    <citation type="journal article" date="2020" name="Biotechnol. Biofuels">
        <title>New insights from the biogas microbiome by comprehensive genome-resolved metagenomics of nearly 1600 species originating from multiple anaerobic digesters.</title>
        <authorList>
            <person name="Campanaro S."/>
            <person name="Treu L."/>
            <person name="Rodriguez-R L.M."/>
            <person name="Kovalovszki A."/>
            <person name="Ziels R.M."/>
            <person name="Maus I."/>
            <person name="Zhu X."/>
            <person name="Kougias P.G."/>
            <person name="Basile A."/>
            <person name="Luo G."/>
            <person name="Schluter A."/>
            <person name="Konstantinidis K.T."/>
            <person name="Angelidaki I."/>
        </authorList>
    </citation>
    <scope>NUCLEOTIDE SEQUENCE [LARGE SCALE GENOMIC DNA]</scope>
    <source>
        <strain evidence="2">AS27yjCOA_165</strain>
    </source>
</reference>
<keyword evidence="1" id="KW-1133">Transmembrane helix</keyword>
<comment type="caution">
    <text evidence="2">The sequence shown here is derived from an EMBL/GenBank/DDBJ whole genome shotgun (WGS) entry which is preliminary data.</text>
</comment>
<feature type="transmembrane region" description="Helical" evidence="1">
    <location>
        <begin position="12"/>
        <end position="32"/>
    </location>
</feature>
<dbReference type="Proteomes" id="UP000526033">
    <property type="component" value="Unassembled WGS sequence"/>
</dbReference>
<organism evidence="2 3">
    <name type="scientific">candidate division WWE3 bacterium</name>
    <dbReference type="NCBI Taxonomy" id="2053526"/>
    <lineage>
        <taxon>Bacteria</taxon>
        <taxon>Katanobacteria</taxon>
    </lineage>
</organism>